<feature type="region of interest" description="Disordered" evidence="1">
    <location>
        <begin position="352"/>
        <end position="397"/>
    </location>
</feature>
<feature type="compositionally biased region" description="Basic and acidic residues" evidence="1">
    <location>
        <begin position="357"/>
        <end position="384"/>
    </location>
</feature>
<dbReference type="RefSeq" id="WP_315585456.1">
    <property type="nucleotide sequence ID" value="NZ_JAVXUR010000001.1"/>
</dbReference>
<keyword evidence="4" id="KW-1185">Reference proteome</keyword>
<dbReference type="EMBL" id="JAVXUR010000001">
    <property type="protein sequence ID" value="MDT8878531.1"/>
    <property type="molecule type" value="Genomic_DNA"/>
</dbReference>
<organism evidence="3 4">
    <name type="scientific">Halomonas saccharevitans</name>
    <dbReference type="NCBI Taxonomy" id="416872"/>
    <lineage>
        <taxon>Bacteria</taxon>
        <taxon>Pseudomonadati</taxon>
        <taxon>Pseudomonadota</taxon>
        <taxon>Gammaproteobacteria</taxon>
        <taxon>Oceanospirillales</taxon>
        <taxon>Halomonadaceae</taxon>
        <taxon>Halomonas</taxon>
    </lineage>
</organism>
<comment type="caution">
    <text evidence="3">The sequence shown here is derived from an EMBL/GenBank/DDBJ whole genome shotgun (WGS) entry which is preliminary data.</text>
</comment>
<keyword evidence="2" id="KW-0812">Transmembrane</keyword>
<evidence type="ECO:0000313" key="3">
    <source>
        <dbReference type="EMBL" id="MDT8878531.1"/>
    </source>
</evidence>
<protein>
    <submittedName>
        <fullName evidence="3">Uncharacterized protein</fullName>
    </submittedName>
</protein>
<feature type="transmembrane region" description="Helical" evidence="2">
    <location>
        <begin position="22"/>
        <end position="39"/>
    </location>
</feature>
<evidence type="ECO:0000256" key="1">
    <source>
        <dbReference type="SAM" id="MobiDB-lite"/>
    </source>
</evidence>
<keyword evidence="2" id="KW-0472">Membrane</keyword>
<evidence type="ECO:0000256" key="2">
    <source>
        <dbReference type="SAM" id="Phobius"/>
    </source>
</evidence>
<name>A0ABU3NED6_9GAMM</name>
<accession>A0ABU3NED6</accession>
<gene>
    <name evidence="3" type="ORF">RSO68_03500</name>
</gene>
<evidence type="ECO:0000313" key="4">
    <source>
        <dbReference type="Proteomes" id="UP001255917"/>
    </source>
</evidence>
<keyword evidence="2" id="KW-1133">Transmembrane helix</keyword>
<reference evidence="4" key="1">
    <citation type="submission" date="2023-07" db="EMBL/GenBank/DDBJ databases">
        <title>Substrates and metabolic shifts associated with increased methane emissions in unrestored hypersaline salterns.</title>
        <authorList>
            <person name="Bueno De Mesquita C.P."/>
            <person name="Tringe S.G."/>
        </authorList>
    </citation>
    <scope>NUCLEOTIDE SEQUENCE [LARGE SCALE GENOMIC DNA]</scope>
    <source>
        <strain evidence="4">I4</strain>
    </source>
</reference>
<dbReference type="Proteomes" id="UP001255917">
    <property type="component" value="Unassembled WGS sequence"/>
</dbReference>
<proteinExistence type="predicted"/>
<sequence>MNATGEASHRLDGRAFDPSSRWRGWALSALVVLLLLLVFEAGHRVLEARSQASLYRVIVAGESLTLDAETHAAFSRDLTRLAAEAEATLAARMAPWSQARLEQAFAPLETAVPGYLDWYFSLRGSYLRLTMGIAGDQAAWLEAQRHERLIEASGIEPALADLQVDHAARLADEQRAVVEAMSARLIERYAPRRVADAKTQAAPAFDLDSEMQETLPAALDTRRWRSAALGGSGLGLLAGRPLARRLGAGAAGQGGRVALRALAARLGAGAARSLASGGTAVAMTAPTGPGALMVGAATTAVGLAGLVGGEFALLKLQEARHRPAFEARLRDGIDEARRDVARSLEGATSAAAARLAEGLESRSEEGERLPGKRMPSEARPDHYRILGQLKRPAGSDA</sequence>